<proteinExistence type="predicted"/>
<name>A0ABR4CXP7_9HELO</name>
<feature type="compositionally biased region" description="Polar residues" evidence="1">
    <location>
        <begin position="229"/>
        <end position="240"/>
    </location>
</feature>
<evidence type="ECO:0000256" key="1">
    <source>
        <dbReference type="SAM" id="MobiDB-lite"/>
    </source>
</evidence>
<evidence type="ECO:0000313" key="4">
    <source>
        <dbReference type="Proteomes" id="UP001595075"/>
    </source>
</evidence>
<keyword evidence="4" id="KW-1185">Reference proteome</keyword>
<organism evidence="3 4">
    <name type="scientific">Oculimacula yallundae</name>
    <dbReference type="NCBI Taxonomy" id="86028"/>
    <lineage>
        <taxon>Eukaryota</taxon>
        <taxon>Fungi</taxon>
        <taxon>Dikarya</taxon>
        <taxon>Ascomycota</taxon>
        <taxon>Pezizomycotina</taxon>
        <taxon>Leotiomycetes</taxon>
        <taxon>Helotiales</taxon>
        <taxon>Ploettnerulaceae</taxon>
        <taxon>Oculimacula</taxon>
    </lineage>
</organism>
<evidence type="ECO:0000313" key="3">
    <source>
        <dbReference type="EMBL" id="KAL2074679.1"/>
    </source>
</evidence>
<protein>
    <submittedName>
        <fullName evidence="3">Uncharacterized protein</fullName>
    </submittedName>
</protein>
<dbReference type="Proteomes" id="UP001595075">
    <property type="component" value="Unassembled WGS sequence"/>
</dbReference>
<gene>
    <name evidence="3" type="ORF">VTL71DRAFT_8458</name>
</gene>
<comment type="caution">
    <text evidence="3">The sequence shown here is derived from an EMBL/GenBank/DDBJ whole genome shotgun (WGS) entry which is preliminary data.</text>
</comment>
<dbReference type="EMBL" id="JAZHXI010000002">
    <property type="protein sequence ID" value="KAL2074679.1"/>
    <property type="molecule type" value="Genomic_DNA"/>
</dbReference>
<evidence type="ECO:0000256" key="2">
    <source>
        <dbReference type="SAM" id="SignalP"/>
    </source>
</evidence>
<sequence length="254" mass="27724">MRMKWFTALFLAGSVFVDAQDTNVIGYKTRGCRQPTHISVNRANAHNKCMSLENVGPEQIITSVSSIEVSTNNKPCYFTFFSGPGCTGDVTWGVDTVKDASKGCIPIWQAKSVNGWCSTLAPRTFTELVTGVTYAAANGAGTMTVKSVNRRRSGERSMQLAVLETVARSLAKQFWDKGNPSITRTTINFVTYVLTVDASAYMKRALTQGQLETLISRLMVFAINGDTSEASTELKSNTSPLEEEDEDMNGDIDA</sequence>
<feature type="compositionally biased region" description="Acidic residues" evidence="1">
    <location>
        <begin position="241"/>
        <end position="254"/>
    </location>
</feature>
<reference evidence="3 4" key="1">
    <citation type="journal article" date="2024" name="Commun. Biol.">
        <title>Comparative genomic analysis of thermophilic fungi reveals convergent evolutionary adaptations and gene losses.</title>
        <authorList>
            <person name="Steindorff A.S."/>
            <person name="Aguilar-Pontes M.V."/>
            <person name="Robinson A.J."/>
            <person name="Andreopoulos B."/>
            <person name="LaButti K."/>
            <person name="Kuo A."/>
            <person name="Mondo S."/>
            <person name="Riley R."/>
            <person name="Otillar R."/>
            <person name="Haridas S."/>
            <person name="Lipzen A."/>
            <person name="Grimwood J."/>
            <person name="Schmutz J."/>
            <person name="Clum A."/>
            <person name="Reid I.D."/>
            <person name="Moisan M.C."/>
            <person name="Butler G."/>
            <person name="Nguyen T.T.M."/>
            <person name="Dewar K."/>
            <person name="Conant G."/>
            <person name="Drula E."/>
            <person name="Henrissat B."/>
            <person name="Hansel C."/>
            <person name="Singer S."/>
            <person name="Hutchinson M.I."/>
            <person name="de Vries R.P."/>
            <person name="Natvig D.O."/>
            <person name="Powell A.J."/>
            <person name="Tsang A."/>
            <person name="Grigoriev I.V."/>
        </authorList>
    </citation>
    <scope>NUCLEOTIDE SEQUENCE [LARGE SCALE GENOMIC DNA]</scope>
    <source>
        <strain evidence="3 4">CBS 494.80</strain>
    </source>
</reference>
<feature type="region of interest" description="Disordered" evidence="1">
    <location>
        <begin position="229"/>
        <end position="254"/>
    </location>
</feature>
<keyword evidence="2" id="KW-0732">Signal</keyword>
<feature type="chain" id="PRO_5047444084" evidence="2">
    <location>
        <begin position="20"/>
        <end position="254"/>
    </location>
</feature>
<accession>A0ABR4CXP7</accession>
<feature type="signal peptide" evidence="2">
    <location>
        <begin position="1"/>
        <end position="19"/>
    </location>
</feature>